<reference evidence="2" key="1">
    <citation type="submission" date="2015-02" db="EMBL/GenBank/DDBJ databases">
        <title>Genome Assembly of Bacillaceae bacterium MTCC 8252.</title>
        <authorList>
            <person name="Verma A."/>
            <person name="Khatri I."/>
            <person name="Mual P."/>
            <person name="Subramanian S."/>
            <person name="Krishnamurthi S."/>
        </authorList>
    </citation>
    <scope>NUCLEOTIDE SEQUENCE [LARGE SCALE GENOMIC DNA]</scope>
    <source>
        <strain evidence="2">MTCC 8252</strain>
    </source>
</reference>
<gene>
    <name evidence="2" type="ORF">QY95_00788</name>
</gene>
<evidence type="ECO:0000313" key="2">
    <source>
        <dbReference type="EMBL" id="KKB41308.1"/>
    </source>
</evidence>
<feature type="compositionally biased region" description="Basic and acidic residues" evidence="1">
    <location>
        <begin position="9"/>
        <end position="37"/>
    </location>
</feature>
<dbReference type="EMBL" id="JWIR02000023">
    <property type="protein sequence ID" value="KKB41308.1"/>
    <property type="molecule type" value="Genomic_DNA"/>
</dbReference>
<dbReference type="AlphaFoldDB" id="A0A0F5I776"/>
<protein>
    <submittedName>
        <fullName evidence="2">Uncharacterized protein</fullName>
    </submittedName>
</protein>
<keyword evidence="3" id="KW-1185">Reference proteome</keyword>
<evidence type="ECO:0000256" key="1">
    <source>
        <dbReference type="SAM" id="MobiDB-lite"/>
    </source>
</evidence>
<evidence type="ECO:0000313" key="3">
    <source>
        <dbReference type="Proteomes" id="UP000031563"/>
    </source>
</evidence>
<dbReference type="Proteomes" id="UP000031563">
    <property type="component" value="Unassembled WGS sequence"/>
</dbReference>
<organism evidence="2 3">
    <name type="scientific">Bacillus thermotolerans</name>
    <name type="common">Quasibacillus thermotolerans</name>
    <dbReference type="NCBI Taxonomy" id="1221996"/>
    <lineage>
        <taxon>Bacteria</taxon>
        <taxon>Bacillati</taxon>
        <taxon>Bacillota</taxon>
        <taxon>Bacilli</taxon>
        <taxon>Bacillales</taxon>
        <taxon>Bacillaceae</taxon>
        <taxon>Bacillus</taxon>
    </lineage>
</organism>
<comment type="caution">
    <text evidence="2">The sequence shown here is derived from an EMBL/GenBank/DDBJ whole genome shotgun (WGS) entry which is preliminary data.</text>
</comment>
<sequence length="37" mass="4538">MRMKRGLRERKEGKNHENSKKLYGRDGCKRNKKERYG</sequence>
<name>A0A0F5I776_BACTR</name>
<dbReference type="STRING" id="1221996.QY95_00788"/>
<accession>A0A0F5I776</accession>
<feature type="region of interest" description="Disordered" evidence="1">
    <location>
        <begin position="1"/>
        <end position="37"/>
    </location>
</feature>
<proteinExistence type="predicted"/>